<dbReference type="CDD" id="cd07377">
    <property type="entry name" value="WHTH_GntR"/>
    <property type="match status" value="1"/>
</dbReference>
<dbReference type="InterPro" id="IPR036390">
    <property type="entry name" value="WH_DNA-bd_sf"/>
</dbReference>
<dbReference type="AlphaFoldDB" id="A0A7I9WG24"/>
<accession>A0A7I9WG24</accession>
<keyword evidence="3" id="KW-0804">Transcription</keyword>
<dbReference type="Pfam" id="PF00392">
    <property type="entry name" value="GntR"/>
    <property type="match status" value="1"/>
</dbReference>
<dbReference type="InterPro" id="IPR036388">
    <property type="entry name" value="WH-like_DNA-bd_sf"/>
</dbReference>
<evidence type="ECO:0000256" key="3">
    <source>
        <dbReference type="ARBA" id="ARBA00023163"/>
    </source>
</evidence>
<dbReference type="InterPro" id="IPR008920">
    <property type="entry name" value="TF_FadR/GntR_C"/>
</dbReference>
<dbReference type="Gene3D" id="1.10.10.10">
    <property type="entry name" value="Winged helix-like DNA-binding domain superfamily/Winged helix DNA-binding domain"/>
    <property type="match status" value="1"/>
</dbReference>
<dbReference type="SMART" id="SM00895">
    <property type="entry name" value="FCD"/>
    <property type="match status" value="1"/>
</dbReference>
<dbReference type="EMBL" id="BLKT01000003">
    <property type="protein sequence ID" value="GFG56268.1"/>
    <property type="molecule type" value="Genomic_DNA"/>
</dbReference>
<dbReference type="InterPro" id="IPR011711">
    <property type="entry name" value="GntR_C"/>
</dbReference>
<evidence type="ECO:0000256" key="2">
    <source>
        <dbReference type="ARBA" id="ARBA00023125"/>
    </source>
</evidence>
<keyword evidence="1" id="KW-0805">Transcription regulation</keyword>
<dbReference type="Gene3D" id="1.20.120.530">
    <property type="entry name" value="GntR ligand-binding domain-like"/>
    <property type="match status" value="1"/>
</dbReference>
<dbReference type="PANTHER" id="PTHR43537:SF39">
    <property type="entry name" value="HTH-TYPE TRANSCRIPTIONAL REGULATOR MCBR"/>
    <property type="match status" value="1"/>
</dbReference>
<dbReference type="Proteomes" id="UP000465241">
    <property type="component" value="Unassembled WGS sequence"/>
</dbReference>
<evidence type="ECO:0000256" key="1">
    <source>
        <dbReference type="ARBA" id="ARBA00023015"/>
    </source>
</evidence>
<dbReference type="Pfam" id="PF07729">
    <property type="entry name" value="FCD"/>
    <property type="match status" value="1"/>
</dbReference>
<evidence type="ECO:0000313" key="5">
    <source>
        <dbReference type="EMBL" id="GFG56268.1"/>
    </source>
</evidence>
<protein>
    <recommendedName>
        <fullName evidence="4">HTH gntR-type domain-containing protein</fullName>
    </recommendedName>
</protein>
<dbReference type="SUPFAM" id="SSF48008">
    <property type="entry name" value="GntR ligand-binding domain-like"/>
    <property type="match status" value="1"/>
</dbReference>
<dbReference type="GO" id="GO:0003700">
    <property type="term" value="F:DNA-binding transcription factor activity"/>
    <property type="evidence" value="ECO:0007669"/>
    <property type="project" value="InterPro"/>
</dbReference>
<feature type="domain" description="HTH gntR-type" evidence="4">
    <location>
        <begin position="9"/>
        <end position="75"/>
    </location>
</feature>
<evidence type="ECO:0000313" key="6">
    <source>
        <dbReference type="Proteomes" id="UP000465241"/>
    </source>
</evidence>
<keyword evidence="2" id="KW-0238">DNA-binding</keyword>
<gene>
    <name evidence="5" type="ORF">MMUR_04040</name>
</gene>
<evidence type="ECO:0000259" key="4">
    <source>
        <dbReference type="PROSITE" id="PS50949"/>
    </source>
</evidence>
<organism evidence="5 6">
    <name type="scientific">Mycolicibacterium murale</name>
    <dbReference type="NCBI Taxonomy" id="182220"/>
    <lineage>
        <taxon>Bacteria</taxon>
        <taxon>Bacillati</taxon>
        <taxon>Actinomycetota</taxon>
        <taxon>Actinomycetes</taxon>
        <taxon>Mycobacteriales</taxon>
        <taxon>Mycobacteriaceae</taxon>
        <taxon>Mycolicibacterium</taxon>
    </lineage>
</organism>
<proteinExistence type="predicted"/>
<name>A0A7I9WG24_9MYCO</name>
<comment type="caution">
    <text evidence="5">The sequence shown here is derived from an EMBL/GenBank/DDBJ whole genome shotgun (WGS) entry which is preliminary data.</text>
</comment>
<dbReference type="RefSeq" id="WP_083230474.1">
    <property type="nucleotide sequence ID" value="NZ_BAAAMC010000025.1"/>
</dbReference>
<sequence>MQPQPIQVATVGDEVYRRLRAAITGGTVAPGTKISIRSLADAFSVSTMPVREALRRLESDGLVVFGRRSITVANMTAEQVTQVFRIRLQLETLASEWAIQQVTDDDVDDLRDILARMDRDDIEVDEWRSLNQDFHRRFYDCARSPDLLELIGRVWDKVEPFMAIYASSVDDFTEAHRQHLDILDAIAARDTYTLLLRTAEHSEYTSRAVTAALMSKDT</sequence>
<dbReference type="PROSITE" id="PS50949">
    <property type="entry name" value="HTH_GNTR"/>
    <property type="match status" value="1"/>
</dbReference>
<dbReference type="GO" id="GO:0003677">
    <property type="term" value="F:DNA binding"/>
    <property type="evidence" value="ECO:0007669"/>
    <property type="project" value="UniProtKB-KW"/>
</dbReference>
<dbReference type="PANTHER" id="PTHR43537">
    <property type="entry name" value="TRANSCRIPTIONAL REGULATOR, GNTR FAMILY"/>
    <property type="match status" value="1"/>
</dbReference>
<dbReference type="InterPro" id="IPR000524">
    <property type="entry name" value="Tscrpt_reg_HTH_GntR"/>
</dbReference>
<keyword evidence="6" id="KW-1185">Reference proteome</keyword>
<dbReference type="SUPFAM" id="SSF46785">
    <property type="entry name" value="Winged helix' DNA-binding domain"/>
    <property type="match status" value="1"/>
</dbReference>
<reference evidence="5 6" key="1">
    <citation type="journal article" date="2019" name="Emerg. Microbes Infect.">
        <title>Comprehensive subspecies identification of 175 nontuberculous mycobacteria species based on 7547 genomic profiles.</title>
        <authorList>
            <person name="Matsumoto Y."/>
            <person name="Kinjo T."/>
            <person name="Motooka D."/>
            <person name="Nabeya D."/>
            <person name="Jung N."/>
            <person name="Uechi K."/>
            <person name="Horii T."/>
            <person name="Iida T."/>
            <person name="Fujita J."/>
            <person name="Nakamura S."/>
        </authorList>
    </citation>
    <scope>NUCLEOTIDE SEQUENCE [LARGE SCALE GENOMIC DNA]</scope>
    <source>
        <strain evidence="5 6">JCM 13392</strain>
    </source>
</reference>
<dbReference type="SMART" id="SM00345">
    <property type="entry name" value="HTH_GNTR"/>
    <property type="match status" value="1"/>
</dbReference>